<evidence type="ECO:0000256" key="1">
    <source>
        <dbReference type="ARBA" id="ARBA00005964"/>
    </source>
</evidence>
<dbReference type="AlphaFoldDB" id="A0A8J6LIA4"/>
<feature type="domain" description="Carboxylesterase type B" evidence="7">
    <location>
        <begin position="3"/>
        <end position="186"/>
    </location>
</feature>
<evidence type="ECO:0000256" key="3">
    <source>
        <dbReference type="ARBA" id="ARBA00022801"/>
    </source>
</evidence>
<dbReference type="PROSITE" id="PS00122">
    <property type="entry name" value="CARBOXYLESTERASE_B_1"/>
    <property type="match status" value="1"/>
</dbReference>
<gene>
    <name evidence="8" type="ORF">GEV33_002883</name>
</gene>
<keyword evidence="9" id="KW-1185">Reference proteome</keyword>
<evidence type="ECO:0000256" key="4">
    <source>
        <dbReference type="ARBA" id="ARBA00023157"/>
    </source>
</evidence>
<comment type="caution">
    <text evidence="8">The sequence shown here is derived from an EMBL/GenBank/DDBJ whole genome shotgun (WGS) entry which is preliminary data.</text>
</comment>
<proteinExistence type="inferred from homology"/>
<dbReference type="Proteomes" id="UP000719412">
    <property type="component" value="Unassembled WGS sequence"/>
</dbReference>
<reference evidence="8" key="1">
    <citation type="journal article" date="2020" name="J Insects Food Feed">
        <title>The yellow mealworm (Tenebrio molitor) genome: a resource for the emerging insects as food and feed industry.</title>
        <authorList>
            <person name="Eriksson T."/>
            <person name="Andere A."/>
            <person name="Kelstrup H."/>
            <person name="Emery V."/>
            <person name="Picard C."/>
        </authorList>
    </citation>
    <scope>NUCLEOTIDE SEQUENCE</scope>
    <source>
        <strain evidence="8">Stoneville</strain>
        <tissue evidence="8">Whole head</tissue>
    </source>
</reference>
<organism evidence="8 9">
    <name type="scientific">Tenebrio molitor</name>
    <name type="common">Yellow mealworm beetle</name>
    <dbReference type="NCBI Taxonomy" id="7067"/>
    <lineage>
        <taxon>Eukaryota</taxon>
        <taxon>Metazoa</taxon>
        <taxon>Ecdysozoa</taxon>
        <taxon>Arthropoda</taxon>
        <taxon>Hexapoda</taxon>
        <taxon>Insecta</taxon>
        <taxon>Pterygota</taxon>
        <taxon>Neoptera</taxon>
        <taxon>Endopterygota</taxon>
        <taxon>Coleoptera</taxon>
        <taxon>Polyphaga</taxon>
        <taxon>Cucujiformia</taxon>
        <taxon>Tenebrionidae</taxon>
        <taxon>Tenebrio</taxon>
    </lineage>
</organism>
<dbReference type="InterPro" id="IPR002018">
    <property type="entry name" value="CarbesteraseB"/>
</dbReference>
<dbReference type="EMBL" id="JABDTM020013348">
    <property type="protein sequence ID" value="KAH0819908.1"/>
    <property type="molecule type" value="Genomic_DNA"/>
</dbReference>
<keyword evidence="2" id="KW-0719">Serine esterase</keyword>
<evidence type="ECO:0000259" key="7">
    <source>
        <dbReference type="Pfam" id="PF00135"/>
    </source>
</evidence>
<comment type="similarity">
    <text evidence="1 6">Belongs to the type-B carboxylesterase/lipase family.</text>
</comment>
<dbReference type="Pfam" id="PF00135">
    <property type="entry name" value="COesterase"/>
    <property type="match status" value="1"/>
</dbReference>
<dbReference type="InterPro" id="IPR029058">
    <property type="entry name" value="AB_hydrolase_fold"/>
</dbReference>
<evidence type="ECO:0000313" key="8">
    <source>
        <dbReference type="EMBL" id="KAH0819908.1"/>
    </source>
</evidence>
<evidence type="ECO:0000256" key="5">
    <source>
        <dbReference type="ARBA" id="ARBA00023180"/>
    </source>
</evidence>
<evidence type="ECO:0000256" key="6">
    <source>
        <dbReference type="RuleBase" id="RU361235"/>
    </source>
</evidence>
<keyword evidence="5" id="KW-0325">Glycoprotein</keyword>
<evidence type="ECO:0000313" key="9">
    <source>
        <dbReference type="Proteomes" id="UP000719412"/>
    </source>
</evidence>
<reference evidence="8" key="2">
    <citation type="submission" date="2021-08" db="EMBL/GenBank/DDBJ databases">
        <authorList>
            <person name="Eriksson T."/>
        </authorList>
    </citation>
    <scope>NUCLEOTIDE SEQUENCE</scope>
    <source>
        <strain evidence="8">Stoneville</strain>
        <tissue evidence="8">Whole head</tissue>
    </source>
</reference>
<protein>
    <recommendedName>
        <fullName evidence="6">Carboxylic ester hydrolase</fullName>
        <ecNumber evidence="6">3.1.1.-</ecNumber>
    </recommendedName>
</protein>
<sequence length="193" mass="20970">MDQEVVLVTLNYRLGALGFLGLGKESPGNYGLKNQVVALRWIQKNIEAFGGEPSSVTLYGYSAGSWSITLHMVAILGSGSTVGQWNLPYDQLAITKKQAQIVGCPDTTPKEIVDCLGTVPAEKLSNSLAEFRELGSNPVLAWSPIVERNYGQEPFIEKPPLNLYRRGNFEKVPVMAGITKDEFAGLAIGKIVD</sequence>
<dbReference type="InterPro" id="IPR051093">
    <property type="entry name" value="Neuroligin/BSAL"/>
</dbReference>
<dbReference type="GO" id="GO:0052689">
    <property type="term" value="F:carboxylic ester hydrolase activity"/>
    <property type="evidence" value="ECO:0007669"/>
    <property type="project" value="UniProtKB-KW"/>
</dbReference>
<keyword evidence="4" id="KW-1015">Disulfide bond</keyword>
<dbReference type="SUPFAM" id="SSF53474">
    <property type="entry name" value="alpha/beta-Hydrolases"/>
    <property type="match status" value="1"/>
</dbReference>
<dbReference type="PANTHER" id="PTHR43903">
    <property type="entry name" value="NEUROLIGIN"/>
    <property type="match status" value="1"/>
</dbReference>
<dbReference type="InterPro" id="IPR019826">
    <property type="entry name" value="Carboxylesterase_B_AS"/>
</dbReference>
<name>A0A8J6LIA4_TENMO</name>
<evidence type="ECO:0000256" key="2">
    <source>
        <dbReference type="ARBA" id="ARBA00022487"/>
    </source>
</evidence>
<dbReference type="EC" id="3.1.1.-" evidence="6"/>
<accession>A0A8J6LIA4</accession>
<keyword evidence="3 6" id="KW-0378">Hydrolase</keyword>
<dbReference type="Gene3D" id="3.40.50.1820">
    <property type="entry name" value="alpha/beta hydrolase"/>
    <property type="match status" value="1"/>
</dbReference>